<keyword evidence="1" id="KW-0732">Signal</keyword>
<dbReference type="Pfam" id="PF07386">
    <property type="entry name" value="DUF1499"/>
    <property type="match status" value="1"/>
</dbReference>
<comment type="caution">
    <text evidence="2">The sequence shown here is derived from an EMBL/GenBank/DDBJ whole genome shotgun (WGS) entry which is preliminary data.</text>
</comment>
<protein>
    <submittedName>
        <fullName evidence="2">DUF1499 domain-containing protein</fullName>
    </submittedName>
</protein>
<evidence type="ECO:0000313" key="3">
    <source>
        <dbReference type="Proteomes" id="UP001195941"/>
    </source>
</evidence>
<name>A0ABS5HLT2_9RHOB</name>
<gene>
    <name evidence="2" type="ORF">IT775_02140</name>
</gene>
<reference evidence="2 3" key="1">
    <citation type="journal article" date="2021" name="Arch. Microbiol.">
        <title>Thalassobius aquimarinus sp. nov., isolated from the Sea of Japan seashore.</title>
        <authorList>
            <person name="Kurilenko V.V."/>
            <person name="Romanenko L.A."/>
            <person name="Chernysheva N.Y."/>
            <person name="Velansky P.V."/>
            <person name="Tekutyeva L.A."/>
            <person name="Isaeva M.P."/>
            <person name="Mikhailov V.V."/>
        </authorList>
    </citation>
    <scope>NUCLEOTIDE SEQUENCE [LARGE SCALE GENOMIC DNA]</scope>
    <source>
        <strain evidence="2 3">KMM 8518</strain>
    </source>
</reference>
<accession>A0ABS5HLT2</accession>
<feature type="chain" id="PRO_5045049456" evidence="1">
    <location>
        <begin position="21"/>
        <end position="134"/>
    </location>
</feature>
<dbReference type="Proteomes" id="UP001195941">
    <property type="component" value="Unassembled WGS sequence"/>
</dbReference>
<organism evidence="2 3">
    <name type="scientific">Thalassovita aquimarina</name>
    <dbReference type="NCBI Taxonomy" id="2785917"/>
    <lineage>
        <taxon>Bacteria</taxon>
        <taxon>Pseudomonadati</taxon>
        <taxon>Pseudomonadota</taxon>
        <taxon>Alphaproteobacteria</taxon>
        <taxon>Rhodobacterales</taxon>
        <taxon>Roseobacteraceae</taxon>
        <taxon>Thalassovita</taxon>
    </lineage>
</organism>
<sequence>MKILAILVLALLAAMAYVRLSPNDPARWHQPIKGDRSKDFKAGAIRVIPGTEQDFESLQDIALGWPHTRVLAGSVEEGRITYITRTAFWGFPDFTTVERRDGTIALYARLRFGGSDLGVNAKRLDAWLDALAQR</sequence>
<evidence type="ECO:0000313" key="2">
    <source>
        <dbReference type="EMBL" id="MBR9649921.1"/>
    </source>
</evidence>
<keyword evidence="3" id="KW-1185">Reference proteome</keyword>
<proteinExistence type="predicted"/>
<dbReference type="InterPro" id="IPR010865">
    <property type="entry name" value="DUF1499"/>
</dbReference>
<dbReference type="EMBL" id="JADMKU010000001">
    <property type="protein sequence ID" value="MBR9649921.1"/>
    <property type="molecule type" value="Genomic_DNA"/>
</dbReference>
<evidence type="ECO:0000256" key="1">
    <source>
        <dbReference type="SAM" id="SignalP"/>
    </source>
</evidence>
<dbReference type="RefSeq" id="WP_212699412.1">
    <property type="nucleotide sequence ID" value="NZ_JADMKU010000001.1"/>
</dbReference>
<feature type="signal peptide" evidence="1">
    <location>
        <begin position="1"/>
        <end position="20"/>
    </location>
</feature>